<dbReference type="Proteomes" id="UP000092993">
    <property type="component" value="Unassembled WGS sequence"/>
</dbReference>
<sequence length="71" mass="9033">MSRHQRHQPREYRERHHEAFRHDHDQQHEEAFRTLNRVIARYYRGDEMEKAVRMEKKGIYGREEEWRIVMV</sequence>
<protein>
    <submittedName>
        <fullName evidence="2">Uncharacterized protein</fullName>
    </submittedName>
</protein>
<comment type="caution">
    <text evidence="2">The sequence shown here is derived from an EMBL/GenBank/DDBJ whole genome shotgun (WGS) entry which is preliminary data.</text>
</comment>
<evidence type="ECO:0000313" key="2">
    <source>
        <dbReference type="EMBL" id="OBZ70125.1"/>
    </source>
</evidence>
<evidence type="ECO:0000313" key="3">
    <source>
        <dbReference type="Proteomes" id="UP000092993"/>
    </source>
</evidence>
<proteinExistence type="predicted"/>
<feature type="compositionally biased region" description="Basic and acidic residues" evidence="1">
    <location>
        <begin position="8"/>
        <end position="28"/>
    </location>
</feature>
<evidence type="ECO:0000256" key="1">
    <source>
        <dbReference type="SAM" id="MobiDB-lite"/>
    </source>
</evidence>
<name>A0A1C7LZJ8_GRIFR</name>
<keyword evidence="3" id="KW-1185">Reference proteome</keyword>
<dbReference type="EMBL" id="LUGG01000014">
    <property type="protein sequence ID" value="OBZ70125.1"/>
    <property type="molecule type" value="Genomic_DNA"/>
</dbReference>
<gene>
    <name evidence="2" type="ORF">A0H81_09982</name>
</gene>
<reference evidence="2 3" key="1">
    <citation type="submission" date="2016-03" db="EMBL/GenBank/DDBJ databases">
        <title>Whole genome sequencing of Grifola frondosa 9006-11.</title>
        <authorList>
            <person name="Min B."/>
            <person name="Park H."/>
            <person name="Kim J.-G."/>
            <person name="Cho H."/>
            <person name="Oh Y.-L."/>
            <person name="Kong W.-S."/>
            <person name="Choi I.-G."/>
        </authorList>
    </citation>
    <scope>NUCLEOTIDE SEQUENCE [LARGE SCALE GENOMIC DNA]</scope>
    <source>
        <strain evidence="2 3">9006-11</strain>
    </source>
</reference>
<accession>A0A1C7LZJ8</accession>
<dbReference type="AlphaFoldDB" id="A0A1C7LZJ8"/>
<organism evidence="2 3">
    <name type="scientific">Grifola frondosa</name>
    <name type="common">Maitake</name>
    <name type="synonym">Polyporus frondosus</name>
    <dbReference type="NCBI Taxonomy" id="5627"/>
    <lineage>
        <taxon>Eukaryota</taxon>
        <taxon>Fungi</taxon>
        <taxon>Dikarya</taxon>
        <taxon>Basidiomycota</taxon>
        <taxon>Agaricomycotina</taxon>
        <taxon>Agaricomycetes</taxon>
        <taxon>Polyporales</taxon>
        <taxon>Grifolaceae</taxon>
        <taxon>Grifola</taxon>
    </lineage>
</organism>
<feature type="region of interest" description="Disordered" evidence="1">
    <location>
        <begin position="1"/>
        <end position="28"/>
    </location>
</feature>